<protein>
    <submittedName>
        <fullName evidence="1">Uncharacterized protein</fullName>
    </submittedName>
</protein>
<dbReference type="AlphaFoldDB" id="A0A0K2V1P5"/>
<evidence type="ECO:0000313" key="1">
    <source>
        <dbReference type="EMBL" id="CDW44423.1"/>
    </source>
</evidence>
<reference evidence="1" key="1">
    <citation type="submission" date="2014-05" db="EMBL/GenBank/DDBJ databases">
        <authorList>
            <person name="Chronopoulou M."/>
        </authorList>
    </citation>
    <scope>NUCLEOTIDE SEQUENCE</scope>
    <source>
        <tissue evidence="1">Whole organism</tissue>
    </source>
</reference>
<sequence length="67" mass="7437">MVMGVVSSTGEVCPPIFVERKERLNADAYIELLDKKILPWSKKSSGTTLFSLKAELRVITPLTLMPS</sequence>
<accession>A0A0K2V1P5</accession>
<dbReference type="EMBL" id="HACA01027062">
    <property type="protein sequence ID" value="CDW44423.1"/>
    <property type="molecule type" value="Transcribed_RNA"/>
</dbReference>
<name>A0A0K2V1P5_LEPSM</name>
<proteinExistence type="predicted"/>
<organism evidence="1">
    <name type="scientific">Lepeophtheirus salmonis</name>
    <name type="common">Salmon louse</name>
    <name type="synonym">Caligus salmonis</name>
    <dbReference type="NCBI Taxonomy" id="72036"/>
    <lineage>
        <taxon>Eukaryota</taxon>
        <taxon>Metazoa</taxon>
        <taxon>Ecdysozoa</taxon>
        <taxon>Arthropoda</taxon>
        <taxon>Crustacea</taxon>
        <taxon>Multicrustacea</taxon>
        <taxon>Hexanauplia</taxon>
        <taxon>Copepoda</taxon>
        <taxon>Siphonostomatoida</taxon>
        <taxon>Caligidae</taxon>
        <taxon>Lepeophtheirus</taxon>
    </lineage>
</organism>